<comment type="caution">
    <text evidence="1">The sequence shown here is derived from an EMBL/GenBank/DDBJ whole genome shotgun (WGS) entry which is preliminary data.</text>
</comment>
<protein>
    <submittedName>
        <fullName evidence="1">Uncharacterized protein</fullName>
    </submittedName>
</protein>
<gene>
    <name evidence="1" type="ORF">FEG63_24440</name>
</gene>
<evidence type="ECO:0000313" key="1">
    <source>
        <dbReference type="EMBL" id="NTY62687.1"/>
    </source>
</evidence>
<reference evidence="1 2" key="1">
    <citation type="submission" date="2019-05" db="EMBL/GenBank/DDBJ databases">
        <title>Mycolicibacterium sphagni ENV482 genome assembly.</title>
        <authorList>
            <person name="Chen W."/>
            <person name="Faulkner N.W."/>
            <person name="Hyman M.R."/>
        </authorList>
    </citation>
    <scope>NUCLEOTIDE SEQUENCE [LARGE SCALE GENOMIC DNA]</scope>
    <source>
        <strain evidence="1 2">ENV482</strain>
    </source>
</reference>
<dbReference type="Proteomes" id="UP000708347">
    <property type="component" value="Unassembled WGS sequence"/>
</dbReference>
<evidence type="ECO:0000313" key="2">
    <source>
        <dbReference type="Proteomes" id="UP000708347"/>
    </source>
</evidence>
<accession>A0ABX2K4L5</accession>
<proteinExistence type="predicted"/>
<sequence length="61" mass="6529">MNKYGEALRANMTQAPARVVLEFSDRAGKRIRLDEAVCADASPIEFAGHLDPVCGGLAVAR</sequence>
<dbReference type="RefSeq" id="WP_174400400.1">
    <property type="nucleotide sequence ID" value="NZ_VBSB01000018.1"/>
</dbReference>
<organism evidence="1 2">
    <name type="scientific">Mycolicibacterium sphagni</name>
    <dbReference type="NCBI Taxonomy" id="1786"/>
    <lineage>
        <taxon>Bacteria</taxon>
        <taxon>Bacillati</taxon>
        <taxon>Actinomycetota</taxon>
        <taxon>Actinomycetes</taxon>
        <taxon>Mycobacteriales</taxon>
        <taxon>Mycobacteriaceae</taxon>
        <taxon>Mycolicibacterium</taxon>
    </lineage>
</organism>
<dbReference type="EMBL" id="VBSB01000018">
    <property type="protein sequence ID" value="NTY62687.1"/>
    <property type="molecule type" value="Genomic_DNA"/>
</dbReference>
<name>A0ABX2K4L5_9MYCO</name>
<keyword evidence="2" id="KW-1185">Reference proteome</keyword>